<dbReference type="Proteomes" id="UP000557509">
    <property type="component" value="Unassembled WGS sequence"/>
</dbReference>
<evidence type="ECO:0000313" key="2">
    <source>
        <dbReference type="Proteomes" id="UP000557509"/>
    </source>
</evidence>
<dbReference type="AlphaFoldDB" id="A0A7J6JUI4"/>
<comment type="caution">
    <text evidence="1">The sequence shown here is derived from an EMBL/GenBank/DDBJ whole genome shotgun (WGS) entry which is preliminary data.</text>
</comment>
<organism evidence="1 2">
    <name type="scientific">Toxoplasma gondii</name>
    <dbReference type="NCBI Taxonomy" id="5811"/>
    <lineage>
        <taxon>Eukaryota</taxon>
        <taxon>Sar</taxon>
        <taxon>Alveolata</taxon>
        <taxon>Apicomplexa</taxon>
        <taxon>Conoidasida</taxon>
        <taxon>Coccidia</taxon>
        <taxon>Eucoccidiorida</taxon>
        <taxon>Eimeriorina</taxon>
        <taxon>Sarcocystidae</taxon>
        <taxon>Toxoplasma</taxon>
    </lineage>
</organism>
<reference evidence="1 2" key="1">
    <citation type="submission" date="2020-03" db="EMBL/GenBank/DDBJ databases">
        <title>Genome sequence of Toxoplasma gondii RH-88 strain.</title>
        <authorList>
            <person name="Lorenzi H.A."/>
            <person name="Venepally P."/>
            <person name="Rozenberg A."/>
            <person name="Sibley D."/>
        </authorList>
    </citation>
    <scope>NUCLEOTIDE SEQUENCE [LARGE SCALE GENOMIC DNA]</scope>
    <source>
        <strain evidence="1 2">RH-88</strain>
    </source>
</reference>
<protein>
    <submittedName>
        <fullName evidence="1">Uncharacterized protein</fullName>
    </submittedName>
</protein>
<evidence type="ECO:0000313" key="1">
    <source>
        <dbReference type="EMBL" id="KAF4638845.1"/>
    </source>
</evidence>
<gene>
    <name evidence="1" type="ORF">TGRH88_064540</name>
</gene>
<name>A0A7J6JUI4_TOXGO</name>
<dbReference type="EMBL" id="JAAUHK010000197">
    <property type="protein sequence ID" value="KAF4638845.1"/>
    <property type="molecule type" value="Genomic_DNA"/>
</dbReference>
<sequence length="77" mass="8453">MHFSTLRLPGGNALSQSFTAGTTTCAALSGRTSPVRGVSVHMVPLCCFQEAPVTPSWSFRRLFGSEMCTVRFRQTRQ</sequence>
<proteinExistence type="predicted"/>
<keyword evidence="2" id="KW-1185">Reference proteome</keyword>
<accession>A0A7J6JUI4</accession>